<reference evidence="2" key="1">
    <citation type="submission" date="2021-02" db="EMBL/GenBank/DDBJ databases">
        <authorList>
            <person name="Nowell W R."/>
        </authorList>
    </citation>
    <scope>NUCLEOTIDE SEQUENCE</scope>
</reference>
<evidence type="ECO:0000256" key="1">
    <source>
        <dbReference type="SAM" id="SignalP"/>
    </source>
</evidence>
<protein>
    <recommendedName>
        <fullName evidence="4">Secreted protein</fullName>
    </recommendedName>
</protein>
<feature type="signal peptide" evidence="1">
    <location>
        <begin position="1"/>
        <end position="21"/>
    </location>
</feature>
<keyword evidence="1" id="KW-0732">Signal</keyword>
<gene>
    <name evidence="2" type="ORF">SEV965_LOCUS18273</name>
</gene>
<evidence type="ECO:0000313" key="3">
    <source>
        <dbReference type="Proteomes" id="UP000663889"/>
    </source>
</evidence>
<proteinExistence type="predicted"/>
<comment type="caution">
    <text evidence="2">The sequence shown here is derived from an EMBL/GenBank/DDBJ whole genome shotgun (WGS) entry which is preliminary data.</text>
</comment>
<dbReference type="Proteomes" id="UP000663889">
    <property type="component" value="Unassembled WGS sequence"/>
</dbReference>
<evidence type="ECO:0000313" key="2">
    <source>
        <dbReference type="EMBL" id="CAF1147637.1"/>
    </source>
</evidence>
<organism evidence="2 3">
    <name type="scientific">Rotaria sordida</name>
    <dbReference type="NCBI Taxonomy" id="392033"/>
    <lineage>
        <taxon>Eukaryota</taxon>
        <taxon>Metazoa</taxon>
        <taxon>Spiralia</taxon>
        <taxon>Gnathifera</taxon>
        <taxon>Rotifera</taxon>
        <taxon>Eurotatoria</taxon>
        <taxon>Bdelloidea</taxon>
        <taxon>Philodinida</taxon>
        <taxon>Philodinidae</taxon>
        <taxon>Rotaria</taxon>
    </lineage>
</organism>
<sequence>MIVLNGFRLAILLETTDVCICSCESEVFQRLCISAAIESTNIQLYNYCLNGFRLAILLETTDVCTCSCDSEVFQWLCISAAIESTNIQL</sequence>
<dbReference type="AlphaFoldDB" id="A0A814SLM7"/>
<evidence type="ECO:0008006" key="4">
    <source>
        <dbReference type="Google" id="ProtNLM"/>
    </source>
</evidence>
<name>A0A814SLM7_9BILA</name>
<feature type="chain" id="PRO_5032903245" description="Secreted protein" evidence="1">
    <location>
        <begin position="22"/>
        <end position="89"/>
    </location>
</feature>
<accession>A0A814SLM7</accession>
<dbReference type="EMBL" id="CAJNOU010001082">
    <property type="protein sequence ID" value="CAF1147637.1"/>
    <property type="molecule type" value="Genomic_DNA"/>
</dbReference>